<dbReference type="AlphaFoldDB" id="A0A504Z2Y6"/>
<evidence type="ECO:0000313" key="2">
    <source>
        <dbReference type="EMBL" id="TPP63940.1"/>
    </source>
</evidence>
<dbReference type="OrthoDB" id="27593at2759"/>
<protein>
    <submittedName>
        <fullName evidence="2">Uncharacterized protein</fullName>
    </submittedName>
</protein>
<comment type="caution">
    <text evidence="2">The sequence shown here is derived from an EMBL/GenBank/DDBJ whole genome shotgun (WGS) entry which is preliminary data.</text>
</comment>
<gene>
    <name evidence="2" type="ORF">FGIG_08810</name>
</gene>
<dbReference type="EMBL" id="SUNJ01005048">
    <property type="protein sequence ID" value="TPP63940.1"/>
    <property type="molecule type" value="Genomic_DNA"/>
</dbReference>
<reference evidence="2 3" key="1">
    <citation type="submission" date="2019-04" db="EMBL/GenBank/DDBJ databases">
        <title>Annotation for the trematode Fasciola gigantica.</title>
        <authorList>
            <person name="Choi Y.-J."/>
        </authorList>
    </citation>
    <scope>NUCLEOTIDE SEQUENCE [LARGE SCALE GENOMIC DNA]</scope>
    <source>
        <strain evidence="2">Uganda_cow_1</strain>
    </source>
</reference>
<organism evidence="2 3">
    <name type="scientific">Fasciola gigantica</name>
    <name type="common">Giant liver fluke</name>
    <dbReference type="NCBI Taxonomy" id="46835"/>
    <lineage>
        <taxon>Eukaryota</taxon>
        <taxon>Metazoa</taxon>
        <taxon>Spiralia</taxon>
        <taxon>Lophotrochozoa</taxon>
        <taxon>Platyhelminthes</taxon>
        <taxon>Trematoda</taxon>
        <taxon>Digenea</taxon>
        <taxon>Plagiorchiida</taxon>
        <taxon>Echinostomata</taxon>
        <taxon>Echinostomatoidea</taxon>
        <taxon>Fasciolidae</taxon>
        <taxon>Fasciola</taxon>
    </lineage>
</organism>
<evidence type="ECO:0000256" key="1">
    <source>
        <dbReference type="SAM" id="MobiDB-lite"/>
    </source>
</evidence>
<feature type="compositionally biased region" description="Polar residues" evidence="1">
    <location>
        <begin position="67"/>
        <end position="84"/>
    </location>
</feature>
<feature type="region of interest" description="Disordered" evidence="1">
    <location>
        <begin position="53"/>
        <end position="110"/>
    </location>
</feature>
<keyword evidence="3" id="KW-1185">Reference proteome</keyword>
<name>A0A504Z2Y6_FASGI</name>
<proteinExistence type="predicted"/>
<feature type="compositionally biased region" description="Basic and acidic residues" evidence="1">
    <location>
        <begin position="88"/>
        <end position="98"/>
    </location>
</feature>
<evidence type="ECO:0000313" key="3">
    <source>
        <dbReference type="Proteomes" id="UP000316759"/>
    </source>
</evidence>
<sequence>MSYRFCSTSTSPPPILSSISPIELVTDNAKTSPTARPSQKNVSKLVSLFETGGKLPLPGSMKDNGDRNQNQSHPQLPLTTNAISAPTDGKRLVPERDSSAPGSASPSTDFGDVVLRLKDIENKYERRQPYKSIFINAPL</sequence>
<accession>A0A504Z2Y6</accession>
<dbReference type="Proteomes" id="UP000316759">
    <property type="component" value="Unassembled WGS sequence"/>
</dbReference>